<dbReference type="InterPro" id="IPR022122">
    <property type="entry name" value="DUF3657"/>
</dbReference>
<reference evidence="1 2" key="1">
    <citation type="journal article" date="2018" name="Front. Plant Sci.">
        <title>Red Clover (Trifolium pratense) and Zigzag Clover (T. medium) - A Picture of Genomic Similarities and Differences.</title>
        <authorList>
            <person name="Dluhosova J."/>
            <person name="Istvanek J."/>
            <person name="Nedelnik J."/>
            <person name="Repkova J."/>
        </authorList>
    </citation>
    <scope>NUCLEOTIDE SEQUENCE [LARGE SCALE GENOMIC DNA]</scope>
    <source>
        <strain evidence="2">cv. 10/8</strain>
        <tissue evidence="1">Leaf</tissue>
    </source>
</reference>
<organism evidence="1 2">
    <name type="scientific">Trifolium medium</name>
    <dbReference type="NCBI Taxonomy" id="97028"/>
    <lineage>
        <taxon>Eukaryota</taxon>
        <taxon>Viridiplantae</taxon>
        <taxon>Streptophyta</taxon>
        <taxon>Embryophyta</taxon>
        <taxon>Tracheophyta</taxon>
        <taxon>Spermatophyta</taxon>
        <taxon>Magnoliopsida</taxon>
        <taxon>eudicotyledons</taxon>
        <taxon>Gunneridae</taxon>
        <taxon>Pentapetalae</taxon>
        <taxon>rosids</taxon>
        <taxon>fabids</taxon>
        <taxon>Fabales</taxon>
        <taxon>Fabaceae</taxon>
        <taxon>Papilionoideae</taxon>
        <taxon>50 kb inversion clade</taxon>
        <taxon>NPAAA clade</taxon>
        <taxon>Hologalegina</taxon>
        <taxon>IRL clade</taxon>
        <taxon>Trifolieae</taxon>
        <taxon>Trifolium</taxon>
    </lineage>
</organism>
<feature type="non-terminal residue" evidence="1">
    <location>
        <position position="1"/>
    </location>
</feature>
<dbReference type="Pfam" id="PF12394">
    <property type="entry name" value="DUF3657"/>
    <property type="match status" value="1"/>
</dbReference>
<dbReference type="EMBL" id="LXQA010029700">
    <property type="protein sequence ID" value="MCH95384.1"/>
    <property type="molecule type" value="Genomic_DNA"/>
</dbReference>
<name>A0A392NA88_9FABA</name>
<evidence type="ECO:0000313" key="1">
    <source>
        <dbReference type="EMBL" id="MCH95384.1"/>
    </source>
</evidence>
<protein>
    <submittedName>
        <fullName evidence="1">Protein FAM135B-like</fullName>
    </submittedName>
</protein>
<comment type="caution">
    <text evidence="1">The sequence shown here is derived from an EMBL/GenBank/DDBJ whole genome shotgun (WGS) entry which is preliminary data.</text>
</comment>
<dbReference type="AlphaFoldDB" id="A0A392NA88"/>
<dbReference type="Proteomes" id="UP000265520">
    <property type="component" value="Unassembled WGS sequence"/>
</dbReference>
<feature type="non-terminal residue" evidence="1">
    <location>
        <position position="136"/>
    </location>
</feature>
<accession>A0A392NA88</accession>
<proteinExistence type="predicted"/>
<sequence>LRGLHSYCPVHFDAFHSVVVDTSVHISLLKASYRTIPQKVPRDCSNYSEGSYAEDYVGSNKVMLIKALMAAHDILLDDLKRISTGIGEAIDLTEIAIESDDTKWFDSTLPAHAKSIDGEPSLQLSDRAELNVEVPN</sequence>
<evidence type="ECO:0000313" key="2">
    <source>
        <dbReference type="Proteomes" id="UP000265520"/>
    </source>
</evidence>
<keyword evidence="2" id="KW-1185">Reference proteome</keyword>